<feature type="compositionally biased region" description="Pro residues" evidence="1">
    <location>
        <begin position="594"/>
        <end position="607"/>
    </location>
</feature>
<gene>
    <name evidence="2" type="ORF">DFH08DRAFT_780512</name>
</gene>
<feature type="region of interest" description="Disordered" evidence="1">
    <location>
        <begin position="276"/>
        <end position="314"/>
    </location>
</feature>
<proteinExistence type="predicted"/>
<evidence type="ECO:0000313" key="3">
    <source>
        <dbReference type="Proteomes" id="UP001218218"/>
    </source>
</evidence>
<dbReference type="Proteomes" id="UP001218218">
    <property type="component" value="Unassembled WGS sequence"/>
</dbReference>
<accession>A0AAD6ZZZ5</accession>
<feature type="compositionally biased region" description="Polar residues" evidence="1">
    <location>
        <begin position="276"/>
        <end position="296"/>
    </location>
</feature>
<dbReference type="EMBL" id="JARIHO010000020">
    <property type="protein sequence ID" value="KAJ7346839.1"/>
    <property type="molecule type" value="Genomic_DNA"/>
</dbReference>
<name>A0AAD6ZZZ5_9AGAR</name>
<dbReference type="AlphaFoldDB" id="A0AAD6ZZZ5"/>
<feature type="compositionally biased region" description="Pro residues" evidence="1">
    <location>
        <begin position="668"/>
        <end position="677"/>
    </location>
</feature>
<feature type="compositionally biased region" description="Low complexity" evidence="1">
    <location>
        <begin position="50"/>
        <end position="63"/>
    </location>
</feature>
<feature type="region of interest" description="Disordered" evidence="1">
    <location>
        <begin position="470"/>
        <end position="492"/>
    </location>
</feature>
<comment type="caution">
    <text evidence="2">The sequence shown here is derived from an EMBL/GenBank/DDBJ whole genome shotgun (WGS) entry which is preliminary data.</text>
</comment>
<feature type="region of interest" description="Disordered" evidence="1">
    <location>
        <begin position="562"/>
        <end position="827"/>
    </location>
</feature>
<feature type="compositionally biased region" description="Polar residues" evidence="1">
    <location>
        <begin position="305"/>
        <end position="314"/>
    </location>
</feature>
<feature type="compositionally biased region" description="Polar residues" evidence="1">
    <location>
        <begin position="145"/>
        <end position="170"/>
    </location>
</feature>
<keyword evidence="3" id="KW-1185">Reference proteome</keyword>
<sequence length="827" mass="90661">MIRATVTTEQKDYVDRGVQTDLPRRLSRPTESSTSNPAIPRVFPAPSTPPATSSRRSSYSPRSDVAHSHSPAPGDHPMSAHAAGPTRSPFTSRKHAQLPYSRPSHVNSTIQRILSLPETCPPFVTQVPRENRGVSLSERPRVSLSFSDNTVESSASAETSFVSENRSGSSRARRSLPSSDMPHTPSPPSSPESVMIIGNDMQVPISFLRQKVKSSRVYEDDGGWISWASSPPKPIPALHGPLSLPYARCPSGAEGTIVEGEDLSRMIWGLGIEDTSGQPAHSRVNSAHPSHKSTPQPAFPPRLQAQAQRNSTHNTASYLHHNASTRHQLQSSQDRLRPPPGGSIATVNEARNQILLHQRALESLGPRHSNSDSWIEYGAHDDLVDQLGTYDGRRGLGFDWQETLRHQHEIANDGARSKPSNSLKPSAPVFVPARQQATQQYPRIFVEPRIPHTINPPQRLTAIEIAQQFRAQHRSQNSLPTPPGSSSPQWTPFMPHYTDPFPPLDIHNLLPAKQQPNFTHQPLLRELLECPPDPSEELRKFVYDQMWNPDLNRDYTSINFGDPGLMHQTPPLTPHVPSSPSQYRNPIIDMSPSYPGPPPNSPLPPIPSARSTRVRNFVAAPPSPTSPDPRIQSRNLTRQPRSVPFARMLQRRLSSVPEEESGHYMEPCSPPHSPPPQAAATTRPPRPPSHSLADSFQSRSHPGPSQWHAGLPSPGRSNGFAPQTKTAAAELESEEARWGVPRAGGGAKATVKLPLKTANSDMASDSRGEGSAKTDGSASDAAWEKENGKPRRKVRSKKTKGGRDSDRAVEDNVSPWLAASQGIEAWL</sequence>
<organism evidence="2 3">
    <name type="scientific">Mycena albidolilacea</name>
    <dbReference type="NCBI Taxonomy" id="1033008"/>
    <lineage>
        <taxon>Eukaryota</taxon>
        <taxon>Fungi</taxon>
        <taxon>Dikarya</taxon>
        <taxon>Basidiomycota</taxon>
        <taxon>Agaricomycotina</taxon>
        <taxon>Agaricomycetes</taxon>
        <taxon>Agaricomycetidae</taxon>
        <taxon>Agaricales</taxon>
        <taxon>Marasmiineae</taxon>
        <taxon>Mycenaceae</taxon>
        <taxon>Mycena</taxon>
    </lineage>
</organism>
<evidence type="ECO:0000313" key="2">
    <source>
        <dbReference type="EMBL" id="KAJ7346839.1"/>
    </source>
</evidence>
<protein>
    <submittedName>
        <fullName evidence="2">Uncharacterized protein</fullName>
    </submittedName>
</protein>
<feature type="region of interest" description="Disordered" evidence="1">
    <location>
        <begin position="145"/>
        <end position="195"/>
    </location>
</feature>
<reference evidence="2" key="1">
    <citation type="submission" date="2023-03" db="EMBL/GenBank/DDBJ databases">
        <title>Massive genome expansion in bonnet fungi (Mycena s.s.) driven by repeated elements and novel gene families across ecological guilds.</title>
        <authorList>
            <consortium name="Lawrence Berkeley National Laboratory"/>
            <person name="Harder C.B."/>
            <person name="Miyauchi S."/>
            <person name="Viragh M."/>
            <person name="Kuo A."/>
            <person name="Thoen E."/>
            <person name="Andreopoulos B."/>
            <person name="Lu D."/>
            <person name="Skrede I."/>
            <person name="Drula E."/>
            <person name="Henrissat B."/>
            <person name="Morin E."/>
            <person name="Kohler A."/>
            <person name="Barry K."/>
            <person name="LaButti K."/>
            <person name="Morin E."/>
            <person name="Salamov A."/>
            <person name="Lipzen A."/>
            <person name="Mereny Z."/>
            <person name="Hegedus B."/>
            <person name="Baldrian P."/>
            <person name="Stursova M."/>
            <person name="Weitz H."/>
            <person name="Taylor A."/>
            <person name="Grigoriev I.V."/>
            <person name="Nagy L.G."/>
            <person name="Martin F."/>
            <person name="Kauserud H."/>
        </authorList>
    </citation>
    <scope>NUCLEOTIDE SEQUENCE</scope>
    <source>
        <strain evidence="2">CBHHK002</strain>
    </source>
</reference>
<feature type="compositionally biased region" description="Basic and acidic residues" evidence="1">
    <location>
        <begin position="801"/>
        <end position="810"/>
    </location>
</feature>
<feature type="region of interest" description="Disordered" evidence="1">
    <location>
        <begin position="1"/>
        <end position="105"/>
    </location>
</feature>
<feature type="compositionally biased region" description="Basic residues" evidence="1">
    <location>
        <begin position="790"/>
        <end position="800"/>
    </location>
</feature>
<evidence type="ECO:0000256" key="1">
    <source>
        <dbReference type="SAM" id="MobiDB-lite"/>
    </source>
</evidence>